<evidence type="ECO:0000256" key="2">
    <source>
        <dbReference type="SAM" id="MobiDB-lite"/>
    </source>
</evidence>
<dbReference type="PROSITE" id="PS51371">
    <property type="entry name" value="CBS"/>
    <property type="match status" value="1"/>
</dbReference>
<dbReference type="RefSeq" id="WP_334658108.1">
    <property type="nucleotide sequence ID" value="NZ_JARULZ010000001.1"/>
</dbReference>
<accession>A0ABU8AHX9</accession>
<keyword evidence="5" id="KW-1185">Reference proteome</keyword>
<proteinExistence type="predicted"/>
<feature type="region of interest" description="Disordered" evidence="2">
    <location>
        <begin position="111"/>
        <end position="145"/>
    </location>
</feature>
<comment type="caution">
    <text evidence="4">The sequence shown here is derived from an EMBL/GenBank/DDBJ whole genome shotgun (WGS) entry which is preliminary data.</text>
</comment>
<dbReference type="EMBL" id="JARULZ010000001">
    <property type="protein sequence ID" value="MEH0633279.1"/>
    <property type="molecule type" value="Genomic_DNA"/>
</dbReference>
<sequence length="472" mass="52088">MTDSTSGPAATQSRARYLLDGRRVTLSDLLSAGLLAEGEHLTFVRPRMGETHEATVTARGWIRLADGEEFRSPSKAAMVAVGYGTFDGWEAWQVDDGRFLMQLRQELLDRAAEETDSTEPEEQHQTSLSPSERHARLKKARESAEAASPFTLSVQELLGWWGATGRGLVNEQIEAELANHSLITSPEFDKVPLTATVHLVKAAEAEEDTEAVPLTGPPATVTAPAGTSEEQESRETGLTVGTLPSALGGVISVKPTATFEEVITLMMLHDFSQLPVLAGPHNLRGSVSWKSIARARHADPGAHLSQAIVDTRDVRYDHDLIDVLPTLAEHDFVLVRDQRNAIAGIVTAADVARAYGDLAGHFLLIGEMDRRLRQVITGAFTLPEVTRLCDPKGERIASFDDMTVGDYQRVLENPELWEQLGWPLDRKVFIARLEEIRRIRNNVMHFNSSDPLPKGDVDKIRNLNKLLREYGE</sequence>
<evidence type="ECO:0000313" key="5">
    <source>
        <dbReference type="Proteomes" id="UP001310290"/>
    </source>
</evidence>
<dbReference type="InterPro" id="IPR046342">
    <property type="entry name" value="CBS_dom_sf"/>
</dbReference>
<dbReference type="Gene3D" id="3.10.580.10">
    <property type="entry name" value="CBS-domain"/>
    <property type="match status" value="1"/>
</dbReference>
<dbReference type="InterPro" id="IPR000644">
    <property type="entry name" value="CBS_dom"/>
</dbReference>
<dbReference type="SMART" id="SM00116">
    <property type="entry name" value="CBS"/>
    <property type="match status" value="1"/>
</dbReference>
<reference evidence="4" key="1">
    <citation type="submission" date="2023-04" db="EMBL/GenBank/DDBJ databases">
        <title>Genomic diversity of scab-causing Streptomyces spp. in the province of Quebec, Canada.</title>
        <authorList>
            <person name="Biessy A."/>
            <person name="Cadieux M."/>
            <person name="Ciotola M."/>
            <person name="Filion M."/>
        </authorList>
    </citation>
    <scope>NUCLEOTIDE SEQUENCE</scope>
    <source>
        <strain evidence="4">B21-115</strain>
    </source>
</reference>
<feature type="region of interest" description="Disordered" evidence="2">
    <location>
        <begin position="204"/>
        <end position="237"/>
    </location>
</feature>
<dbReference type="InterPro" id="IPR040843">
    <property type="entry name" value="RAMA"/>
</dbReference>
<evidence type="ECO:0000313" key="4">
    <source>
        <dbReference type="EMBL" id="MEH0633279.1"/>
    </source>
</evidence>
<dbReference type="Pfam" id="PF18755">
    <property type="entry name" value="RAMA"/>
    <property type="match status" value="1"/>
</dbReference>
<evidence type="ECO:0000259" key="3">
    <source>
        <dbReference type="PROSITE" id="PS51371"/>
    </source>
</evidence>
<name>A0ABU8AHX9_9ACTN</name>
<dbReference type="SUPFAM" id="SSF54631">
    <property type="entry name" value="CBS-domain pair"/>
    <property type="match status" value="1"/>
</dbReference>
<keyword evidence="1" id="KW-0129">CBS domain</keyword>
<protein>
    <submittedName>
        <fullName evidence="4">CBS domain-containing protein</fullName>
    </submittedName>
</protein>
<dbReference type="Pfam" id="PF00571">
    <property type="entry name" value="CBS"/>
    <property type="match status" value="1"/>
</dbReference>
<evidence type="ECO:0000256" key="1">
    <source>
        <dbReference type="PROSITE-ProRule" id="PRU00703"/>
    </source>
</evidence>
<feature type="domain" description="CBS" evidence="3">
    <location>
        <begin position="244"/>
        <end position="305"/>
    </location>
</feature>
<gene>
    <name evidence="4" type="ORF">QBA35_07820</name>
</gene>
<organism evidence="4 5">
    <name type="scientific">Streptomyces bottropensis</name>
    <dbReference type="NCBI Taxonomy" id="42235"/>
    <lineage>
        <taxon>Bacteria</taxon>
        <taxon>Bacillati</taxon>
        <taxon>Actinomycetota</taxon>
        <taxon>Actinomycetes</taxon>
        <taxon>Kitasatosporales</taxon>
        <taxon>Streptomycetaceae</taxon>
        <taxon>Streptomyces</taxon>
    </lineage>
</organism>
<dbReference type="Proteomes" id="UP001310290">
    <property type="component" value="Unassembled WGS sequence"/>
</dbReference>